<dbReference type="Proteomes" id="UP001245370">
    <property type="component" value="Unassembled WGS sequence"/>
</dbReference>
<dbReference type="RefSeq" id="WP_281808919.1">
    <property type="nucleotide sequence ID" value="NZ_BSDO01000006.1"/>
</dbReference>
<name>A0ABU1KL55_XANFL</name>
<comment type="caution">
    <text evidence="2">The sequence shown here is derived from an EMBL/GenBank/DDBJ whole genome shotgun (WGS) entry which is preliminary data.</text>
</comment>
<accession>A0ABU1KL55</accession>
<organism evidence="2 3">
    <name type="scientific">Xanthobacter flavus</name>
    <dbReference type="NCBI Taxonomy" id="281"/>
    <lineage>
        <taxon>Bacteria</taxon>
        <taxon>Pseudomonadati</taxon>
        <taxon>Pseudomonadota</taxon>
        <taxon>Alphaproteobacteria</taxon>
        <taxon>Hyphomicrobiales</taxon>
        <taxon>Xanthobacteraceae</taxon>
        <taxon>Xanthobacter</taxon>
    </lineage>
</organism>
<proteinExistence type="predicted"/>
<gene>
    <name evidence="2" type="ORF">GGQ86_003840</name>
</gene>
<evidence type="ECO:0000313" key="2">
    <source>
        <dbReference type="EMBL" id="MDR6335345.1"/>
    </source>
</evidence>
<reference evidence="2 3" key="1">
    <citation type="submission" date="2023-07" db="EMBL/GenBank/DDBJ databases">
        <title>Genomic Encyclopedia of Type Strains, Phase IV (KMG-IV): sequencing the most valuable type-strain genomes for metagenomic binning, comparative biology and taxonomic classification.</title>
        <authorList>
            <person name="Goeker M."/>
        </authorList>
    </citation>
    <scope>NUCLEOTIDE SEQUENCE [LARGE SCALE GENOMIC DNA]</scope>
    <source>
        <strain evidence="2 3">DSM 338</strain>
    </source>
</reference>
<evidence type="ECO:0000313" key="3">
    <source>
        <dbReference type="Proteomes" id="UP001245370"/>
    </source>
</evidence>
<feature type="compositionally biased region" description="Low complexity" evidence="1">
    <location>
        <begin position="78"/>
        <end position="97"/>
    </location>
</feature>
<protein>
    <submittedName>
        <fullName evidence="2">Uncharacterized protein</fullName>
    </submittedName>
</protein>
<keyword evidence="3" id="KW-1185">Reference proteome</keyword>
<dbReference type="EMBL" id="JAVDPY010000007">
    <property type="protein sequence ID" value="MDR6335345.1"/>
    <property type="molecule type" value="Genomic_DNA"/>
</dbReference>
<feature type="region of interest" description="Disordered" evidence="1">
    <location>
        <begin position="77"/>
        <end position="101"/>
    </location>
</feature>
<dbReference type="GeneID" id="95764554"/>
<sequence length="233" mass="24262">MGLVLRKYSEIVAAHAGGRAVKMSAKPAEYAGETALPMRHGRVSHRLPIARLFAMCLLAAVGALALASCGEEEERRPVASSAASAPEAAPPSGVGSAKGVAARGGPAREWLDVGDDTPPEVFLATRSAPAGAPASAEAVAEIATLLSEADAVFDENRRMLANRTLQLERMLGEISVVESPQALLGGFIQVGRAIRRIGYSDLCQHYFNLRAAGASRDDALAALAAPAAERRNP</sequence>
<evidence type="ECO:0000256" key="1">
    <source>
        <dbReference type="SAM" id="MobiDB-lite"/>
    </source>
</evidence>